<evidence type="ECO:0008006" key="5">
    <source>
        <dbReference type="Google" id="ProtNLM"/>
    </source>
</evidence>
<feature type="transmembrane region" description="Helical" evidence="2">
    <location>
        <begin position="156"/>
        <end position="176"/>
    </location>
</feature>
<evidence type="ECO:0000313" key="4">
    <source>
        <dbReference type="Proteomes" id="UP000007148"/>
    </source>
</evidence>
<sequence length="332" mass="36950">MAPDAALRWNIVTVFFQIVAASGLSFCLARSSFWHIDRRAGHSDLQVYLQDQSSQASDHVRSAQGRPSFDKNDEDRRKLSIPMFLTKRWKQADAPAQDWAPQPTEQPGSISGIPPERSGQSNPAPTVAETEDFVSWQDIVFESSHSSLRKLAIRSLIASLIGLIASCVNVAVWIAYRGRRESMTCMRWCFVDVTINAFVVAALVQGRGDETWWQNELRQQQTSVRFAPSNEDSSPLGEGTERGRAVVSPKCLASSTLPSTSPRPQVVCLPLAPNPQTFEFTPEHDIDNPGDNKGLVQEPNRHQSTAPCQMRRSLQFPSAARSVDSRRWSSTE</sequence>
<feature type="region of interest" description="Disordered" evidence="1">
    <location>
        <begin position="278"/>
        <end position="332"/>
    </location>
</feature>
<evidence type="ECO:0000256" key="2">
    <source>
        <dbReference type="SAM" id="Phobius"/>
    </source>
</evidence>
<evidence type="ECO:0000256" key="1">
    <source>
        <dbReference type="SAM" id="MobiDB-lite"/>
    </source>
</evidence>
<evidence type="ECO:0000313" key="3">
    <source>
        <dbReference type="EMBL" id="CCA70330.1"/>
    </source>
</evidence>
<dbReference type="InParanoid" id="G4TG84"/>
<accession>G4TG84</accession>
<feature type="compositionally biased region" description="Basic and acidic residues" evidence="1">
    <location>
        <begin position="323"/>
        <end position="332"/>
    </location>
</feature>
<feature type="transmembrane region" description="Helical" evidence="2">
    <location>
        <begin position="6"/>
        <end position="29"/>
    </location>
</feature>
<keyword evidence="2" id="KW-0812">Transmembrane</keyword>
<keyword evidence="2" id="KW-0472">Membrane</keyword>
<reference evidence="3 4" key="1">
    <citation type="journal article" date="2011" name="PLoS Pathog.">
        <title>Endophytic Life Strategies Decoded by Genome and Transcriptome Analyses of the Mutualistic Root Symbiont Piriformospora indica.</title>
        <authorList>
            <person name="Zuccaro A."/>
            <person name="Lahrmann U."/>
            <person name="Guldener U."/>
            <person name="Langen G."/>
            <person name="Pfiffi S."/>
            <person name="Biedenkopf D."/>
            <person name="Wong P."/>
            <person name="Samans B."/>
            <person name="Grimm C."/>
            <person name="Basiewicz M."/>
            <person name="Murat C."/>
            <person name="Martin F."/>
            <person name="Kogel K.H."/>
        </authorList>
    </citation>
    <scope>NUCLEOTIDE SEQUENCE [LARGE SCALE GENOMIC DNA]</scope>
    <source>
        <strain evidence="3 4">DSM 11827</strain>
    </source>
</reference>
<dbReference type="Proteomes" id="UP000007148">
    <property type="component" value="Unassembled WGS sequence"/>
</dbReference>
<comment type="caution">
    <text evidence="3">The sequence shown here is derived from an EMBL/GenBank/DDBJ whole genome shotgun (WGS) entry which is preliminary data.</text>
</comment>
<protein>
    <recommendedName>
        <fullName evidence="5">Transmembrane protein</fullName>
    </recommendedName>
</protein>
<keyword evidence="4" id="KW-1185">Reference proteome</keyword>
<dbReference type="OrthoDB" id="3210850at2759"/>
<gene>
    <name evidence="3" type="ORF">PIIN_04269</name>
</gene>
<dbReference type="HOGENOM" id="CLU_837064_0_0_1"/>
<organism evidence="3 4">
    <name type="scientific">Serendipita indica (strain DSM 11827)</name>
    <name type="common">Root endophyte fungus</name>
    <name type="synonym">Piriformospora indica</name>
    <dbReference type="NCBI Taxonomy" id="1109443"/>
    <lineage>
        <taxon>Eukaryota</taxon>
        <taxon>Fungi</taxon>
        <taxon>Dikarya</taxon>
        <taxon>Basidiomycota</taxon>
        <taxon>Agaricomycotina</taxon>
        <taxon>Agaricomycetes</taxon>
        <taxon>Sebacinales</taxon>
        <taxon>Serendipitaceae</taxon>
        <taxon>Serendipita</taxon>
    </lineage>
</organism>
<dbReference type="AlphaFoldDB" id="G4TG84"/>
<feature type="region of interest" description="Disordered" evidence="1">
    <location>
        <begin position="224"/>
        <end position="244"/>
    </location>
</feature>
<keyword evidence="2" id="KW-1133">Transmembrane helix</keyword>
<feature type="region of interest" description="Disordered" evidence="1">
    <location>
        <begin position="95"/>
        <end position="127"/>
    </location>
</feature>
<proteinExistence type="predicted"/>
<dbReference type="EMBL" id="CAFZ01000079">
    <property type="protein sequence ID" value="CCA70330.1"/>
    <property type="molecule type" value="Genomic_DNA"/>
</dbReference>
<name>G4TG84_SERID</name>